<dbReference type="SUPFAM" id="SSF55961">
    <property type="entry name" value="Bet v1-like"/>
    <property type="match status" value="1"/>
</dbReference>
<organism evidence="3 4">
    <name type="scientific">Kribbella orskensis</name>
    <dbReference type="NCBI Taxonomy" id="2512216"/>
    <lineage>
        <taxon>Bacteria</taxon>
        <taxon>Bacillati</taxon>
        <taxon>Actinomycetota</taxon>
        <taxon>Actinomycetes</taxon>
        <taxon>Propionibacteriales</taxon>
        <taxon>Kribbellaceae</taxon>
        <taxon>Kribbella</taxon>
    </lineage>
</organism>
<feature type="domain" description="Activator of Hsp90 ATPase homologue 1/2-like C-terminal" evidence="2">
    <location>
        <begin position="10"/>
        <end position="132"/>
    </location>
</feature>
<name>A0ABY2BGI0_9ACTN</name>
<sequence>MFTFTRTVEAAPDQVVRSFTEPAYFARWFVAEGFTTPPDRVAIEVRPGGTISAVFVATQDSTEVPFSLKFGELDLPRTLVIHLSGPDEVVTVTLCELAADRTELTYHSSGLTPEQQAEVESGVSHMLDLLAESHRADPA</sequence>
<comment type="similarity">
    <text evidence="1">Belongs to the AHA1 family.</text>
</comment>
<dbReference type="Pfam" id="PF08327">
    <property type="entry name" value="AHSA1"/>
    <property type="match status" value="1"/>
</dbReference>
<gene>
    <name evidence="3" type="ORF">EV644_114119</name>
</gene>
<dbReference type="EMBL" id="SLWM01000014">
    <property type="protein sequence ID" value="TCO17471.1"/>
    <property type="molecule type" value="Genomic_DNA"/>
</dbReference>
<evidence type="ECO:0000259" key="2">
    <source>
        <dbReference type="Pfam" id="PF08327"/>
    </source>
</evidence>
<reference evidence="3 4" key="1">
    <citation type="journal article" date="2015" name="Stand. Genomic Sci.">
        <title>Genomic Encyclopedia of Bacterial and Archaeal Type Strains, Phase III: the genomes of soil and plant-associated and newly described type strains.</title>
        <authorList>
            <person name="Whitman W.B."/>
            <person name="Woyke T."/>
            <person name="Klenk H.P."/>
            <person name="Zhou Y."/>
            <person name="Lilburn T.G."/>
            <person name="Beck B.J."/>
            <person name="De Vos P."/>
            <person name="Vandamme P."/>
            <person name="Eisen J.A."/>
            <person name="Garrity G."/>
            <person name="Hugenholtz P."/>
            <person name="Kyrpides N.C."/>
        </authorList>
    </citation>
    <scope>NUCLEOTIDE SEQUENCE [LARGE SCALE GENOMIC DNA]</scope>
    <source>
        <strain evidence="3 4">VKM Ac-2538</strain>
    </source>
</reference>
<dbReference type="InterPro" id="IPR013538">
    <property type="entry name" value="ASHA1/2-like_C"/>
</dbReference>
<dbReference type="Proteomes" id="UP000295818">
    <property type="component" value="Unassembled WGS sequence"/>
</dbReference>
<dbReference type="CDD" id="cd07814">
    <property type="entry name" value="SRPBCC_CalC_Aha1-like"/>
    <property type="match status" value="1"/>
</dbReference>
<keyword evidence="4" id="KW-1185">Reference proteome</keyword>
<evidence type="ECO:0000256" key="1">
    <source>
        <dbReference type="ARBA" id="ARBA00006817"/>
    </source>
</evidence>
<proteinExistence type="inferred from homology"/>
<dbReference type="Gene3D" id="3.30.530.20">
    <property type="match status" value="1"/>
</dbReference>
<comment type="caution">
    <text evidence="3">The sequence shown here is derived from an EMBL/GenBank/DDBJ whole genome shotgun (WGS) entry which is preliminary data.</text>
</comment>
<dbReference type="RefSeq" id="WP_132192313.1">
    <property type="nucleotide sequence ID" value="NZ_SLWM01000014.1"/>
</dbReference>
<accession>A0ABY2BGI0</accession>
<protein>
    <submittedName>
        <fullName evidence="3">Uncharacterized protein YndB with AHSA1/START domain</fullName>
    </submittedName>
</protein>
<evidence type="ECO:0000313" key="3">
    <source>
        <dbReference type="EMBL" id="TCO17471.1"/>
    </source>
</evidence>
<evidence type="ECO:0000313" key="4">
    <source>
        <dbReference type="Proteomes" id="UP000295818"/>
    </source>
</evidence>
<dbReference type="InterPro" id="IPR023393">
    <property type="entry name" value="START-like_dom_sf"/>
</dbReference>